<sequence>MGILTSTMPTLLDKFSREDSQKKVMKIVELMAKQNDILMDAEYQECNDGSKHKTTMRSGIPEPTWRLFNKGIQPSKSTTVPVLDTTGMMEDYGLVDKALADLSGNADAFRVSENIAKLQGFNNKAARYMFYGNTGSEPEAFLGLAPRYNDKSAESGANIVDAGGTGSTNASIWFVTWGEMTTHLLYPKGSVAGFQHRNLGEDTVKDANGGEFQAYRDHFKWDIGMSVRDWRANARIANIDVTTLTSDAATGAKIIELMIKAYYQLDNPEQGEGRTVIYANRTMQTFLHLQAMNSKNVNLTIGEYAGKKIPEFLGIPIKRVDALLNTEARVV</sequence>
<dbReference type="PATRIC" id="fig|294.124.peg.1377"/>
<comment type="caution">
    <text evidence="1">The sequence shown here is derived from an EMBL/GenBank/DDBJ whole genome shotgun (WGS) entry which is preliminary data.</text>
</comment>
<dbReference type="RefSeq" id="WP_042729029.1">
    <property type="nucleotide sequence ID" value="NZ_JXNZ01000042.1"/>
</dbReference>
<accession>A0A0D0PNH7</accession>
<dbReference type="OrthoDB" id="1630256at2"/>
<name>A0A0D0PNH7_PSEFL</name>
<protein>
    <submittedName>
        <fullName evidence="1">Major capsid protein</fullName>
    </submittedName>
</protein>
<dbReference type="Proteomes" id="UP000032101">
    <property type="component" value="Unassembled WGS sequence"/>
</dbReference>
<organism evidence="1 2">
    <name type="scientific">Pseudomonas fluorescens</name>
    <dbReference type="NCBI Taxonomy" id="294"/>
    <lineage>
        <taxon>Bacteria</taxon>
        <taxon>Pseudomonadati</taxon>
        <taxon>Pseudomonadota</taxon>
        <taxon>Gammaproteobacteria</taxon>
        <taxon>Pseudomonadales</taxon>
        <taxon>Pseudomonadaceae</taxon>
        <taxon>Pseudomonas</taxon>
    </lineage>
</organism>
<dbReference type="Pfam" id="PF20911">
    <property type="entry name" value="GP7"/>
    <property type="match status" value="1"/>
</dbReference>
<dbReference type="InterPro" id="IPR048813">
    <property type="entry name" value="GP7-like"/>
</dbReference>
<dbReference type="AlphaFoldDB" id="A0A0D0PNH7"/>
<evidence type="ECO:0000313" key="2">
    <source>
        <dbReference type="Proteomes" id="UP000032101"/>
    </source>
</evidence>
<proteinExistence type="predicted"/>
<gene>
    <name evidence="1" type="ORF">RL74_06730</name>
</gene>
<reference evidence="1 2" key="1">
    <citation type="submission" date="2015-01" db="EMBL/GenBank/DDBJ databases">
        <title>Draft Genome Sequence of the Biocontrol and Plant Growth-Promoting Rhizobacteria (PGPR) Pseudomonas fluorescens UM270.</title>
        <authorList>
            <person name="Hernandez-Salmeron J.E."/>
            <person name="Santoyo G."/>
            <person name="Moreno-Hagelsieb G."/>
            <person name="Hernandez-Leon R."/>
        </authorList>
    </citation>
    <scope>NUCLEOTIDE SEQUENCE [LARGE SCALE GENOMIC DNA]</scope>
    <source>
        <strain evidence="1 2">UM270</strain>
    </source>
</reference>
<dbReference type="NCBIfam" id="NF045672">
    <property type="entry name" value="MCP_gp7_epsi_15"/>
    <property type="match status" value="1"/>
</dbReference>
<evidence type="ECO:0000313" key="1">
    <source>
        <dbReference type="EMBL" id="KIQ60183.1"/>
    </source>
</evidence>
<dbReference type="EMBL" id="JXNZ01000042">
    <property type="protein sequence ID" value="KIQ60183.1"/>
    <property type="molecule type" value="Genomic_DNA"/>
</dbReference>